<dbReference type="PANTHER" id="PTHR33630:SF9">
    <property type="entry name" value="CUTINASE 4"/>
    <property type="match status" value="1"/>
</dbReference>
<reference evidence="6" key="2">
    <citation type="submission" date="2015-05" db="EMBL/GenBank/DDBJ databases">
        <title>Complete genome sequence of Corynebacterium uterequi DSM 45634, isolated from the uterus of a maiden mare.</title>
        <authorList>
            <person name="Ruckert C."/>
            <person name="Albersmeier A."/>
            <person name="Winkler A."/>
            <person name="Tauch A."/>
        </authorList>
    </citation>
    <scope>NUCLEOTIDE SEQUENCE [LARGE SCALE GENOMIC DNA]</scope>
    <source>
        <strain evidence="6">DSM 45634</strain>
    </source>
</reference>
<reference evidence="5 6" key="1">
    <citation type="journal article" date="2015" name="Genome Announc.">
        <title>Virulence Factor Genes Detected in the Complete Genome Sequence of Corynebacterium uterequi DSM 45634, Isolated from the Uterus of a Maiden Mare.</title>
        <authorList>
            <person name="Ruckert C."/>
            <person name="Kriete M."/>
            <person name="Jaenicke S."/>
            <person name="Winkler A."/>
            <person name="Tauch A."/>
        </authorList>
    </citation>
    <scope>NUCLEOTIDE SEQUENCE [LARGE SCALE GENOMIC DNA]</scope>
    <source>
        <strain evidence="5 6">DSM 45634</strain>
    </source>
</reference>
<dbReference type="Gene3D" id="3.40.50.1820">
    <property type="entry name" value="alpha/beta hydrolase"/>
    <property type="match status" value="1"/>
</dbReference>
<protein>
    <submittedName>
        <fullName evidence="5">Cutinase</fullName>
    </submittedName>
</protein>
<dbReference type="GO" id="GO:0052689">
    <property type="term" value="F:carboxylic ester hydrolase activity"/>
    <property type="evidence" value="ECO:0007669"/>
    <property type="project" value="UniProtKB-KW"/>
</dbReference>
<dbReference type="PATRIC" id="fig|1072256.5.peg.2046"/>
<dbReference type="Proteomes" id="UP000035548">
    <property type="component" value="Chromosome"/>
</dbReference>
<dbReference type="InterPro" id="IPR000675">
    <property type="entry name" value="Cutinase/axe"/>
</dbReference>
<dbReference type="PANTHER" id="PTHR33630">
    <property type="entry name" value="CUTINASE RV1984C-RELATED-RELATED"/>
    <property type="match status" value="1"/>
</dbReference>
<comment type="similarity">
    <text evidence="1">Belongs to the cutinase family.</text>
</comment>
<dbReference type="RefSeq" id="WP_047260334.1">
    <property type="nucleotide sequence ID" value="NZ_CP011546.1"/>
</dbReference>
<organism evidence="5 6">
    <name type="scientific">Corynebacterium uterequi</name>
    <dbReference type="NCBI Taxonomy" id="1072256"/>
    <lineage>
        <taxon>Bacteria</taxon>
        <taxon>Bacillati</taxon>
        <taxon>Actinomycetota</taxon>
        <taxon>Actinomycetes</taxon>
        <taxon>Mycobacteriales</taxon>
        <taxon>Corynebacteriaceae</taxon>
        <taxon>Corynebacterium</taxon>
    </lineage>
</organism>
<dbReference type="AlphaFoldDB" id="A0A0G3HGY8"/>
<dbReference type="InterPro" id="IPR029058">
    <property type="entry name" value="AB_hydrolase_fold"/>
</dbReference>
<dbReference type="SUPFAM" id="SSF53474">
    <property type="entry name" value="alpha/beta-Hydrolases"/>
    <property type="match status" value="1"/>
</dbReference>
<dbReference type="KEGG" id="cut:CUTER_10405"/>
<proteinExistence type="inferred from homology"/>
<dbReference type="SMART" id="SM01110">
    <property type="entry name" value="Cutinase"/>
    <property type="match status" value="1"/>
</dbReference>
<dbReference type="OrthoDB" id="4423762at2"/>
<sequence length="311" mass="32804">MRKVLTVLAVVIVLGMIAVGALTWLGGQRGAPGGPGTADPSAEGALNVAPAPEQPDWCPAVQVMAAPGTWESNPQDDPLNPQHQPSYLSMVTQPLSQAYAPTDVRVWTLPYSAQFRNITNMNQLSFDESRAEGQQKFNAELAFMNSTCPGTEFILFGFSQGAGIVGDVANEIGTGVGAVPVEKVRGVALIADPRREPGVGVTAGADVPGVGVEIAMQPVNSAIQFVVPNASMRGPRPGGFGSLSDRVYQVCAVGDLVCDAPRDIGNSLDRAHQLITGNPVHAQYGFNQSIFDGPTANEWLLQWTHDHINAP</sequence>
<keyword evidence="2" id="KW-0719">Serine esterase</keyword>
<evidence type="ECO:0000256" key="4">
    <source>
        <dbReference type="ARBA" id="ARBA00023157"/>
    </source>
</evidence>
<evidence type="ECO:0000256" key="1">
    <source>
        <dbReference type="ARBA" id="ARBA00007534"/>
    </source>
</evidence>
<keyword evidence="3" id="KW-0378">Hydrolase</keyword>
<keyword evidence="6" id="KW-1185">Reference proteome</keyword>
<evidence type="ECO:0000313" key="5">
    <source>
        <dbReference type="EMBL" id="AKK12045.1"/>
    </source>
</evidence>
<accession>A0A0G3HGY8</accession>
<evidence type="ECO:0000313" key="6">
    <source>
        <dbReference type="Proteomes" id="UP000035548"/>
    </source>
</evidence>
<dbReference type="EMBL" id="CP011546">
    <property type="protein sequence ID" value="AKK12045.1"/>
    <property type="molecule type" value="Genomic_DNA"/>
</dbReference>
<dbReference type="STRING" id="1072256.CUTER_10405"/>
<name>A0A0G3HGY8_9CORY</name>
<dbReference type="Pfam" id="PF01083">
    <property type="entry name" value="Cutinase"/>
    <property type="match status" value="1"/>
</dbReference>
<evidence type="ECO:0000256" key="2">
    <source>
        <dbReference type="ARBA" id="ARBA00022487"/>
    </source>
</evidence>
<gene>
    <name evidence="5" type="ORF">CUTER_10405</name>
</gene>
<evidence type="ECO:0000256" key="3">
    <source>
        <dbReference type="ARBA" id="ARBA00022801"/>
    </source>
</evidence>
<keyword evidence="4" id="KW-1015">Disulfide bond</keyword>